<keyword evidence="3" id="KW-0687">Ribonucleoprotein</keyword>
<dbReference type="GeneID" id="26842647"/>
<comment type="similarity">
    <text evidence="1">Belongs to the bacterial ribosomal protein bS21 family.</text>
</comment>
<evidence type="ECO:0008006" key="6">
    <source>
        <dbReference type="Google" id="ProtNLM"/>
    </source>
</evidence>
<sequence length="185" mass="21402">MFGNIVNKRFAGVVNRGLLNRPAVGVSSVRFNSSFDELAKAMKQQTNKKEDNNKDRNSNAISDIDNLLSSTFDFQNNSHYANKSNDYILDNSLKHPRDVAKSIRLHGPIAGRSVDVQYGNFNRALGGIFTVVRSNKIRYLQKVQSRFIPPAKYRKQKKREWWRRKFSQGFKELMSQVRDAKRRGY</sequence>
<accession>A0A0V1PR21</accession>
<proteinExistence type="inferred from homology"/>
<comment type="caution">
    <text evidence="4">The sequence shown here is derived from an EMBL/GenBank/DDBJ whole genome shotgun (WGS) entry which is preliminary data.</text>
</comment>
<protein>
    <recommendedName>
        <fullName evidence="6">37S ribosomal protein MRP21, mitochondrial</fullName>
    </recommendedName>
</protein>
<dbReference type="EMBL" id="LMYN01000244">
    <property type="protein sequence ID" value="KRZ98601.1"/>
    <property type="molecule type" value="Genomic_DNA"/>
</dbReference>
<dbReference type="Pfam" id="PF01165">
    <property type="entry name" value="Ribosomal_S21"/>
    <property type="match status" value="1"/>
</dbReference>
<gene>
    <name evidence="4" type="ORF">AC631_05638</name>
</gene>
<keyword evidence="2" id="KW-0689">Ribosomal protein</keyword>
<dbReference type="GO" id="GO:0070124">
    <property type="term" value="P:mitochondrial translational initiation"/>
    <property type="evidence" value="ECO:0007669"/>
    <property type="project" value="TreeGrafter"/>
</dbReference>
<dbReference type="GO" id="GO:0003735">
    <property type="term" value="F:structural constituent of ribosome"/>
    <property type="evidence" value="ECO:0007669"/>
    <property type="project" value="InterPro"/>
</dbReference>
<evidence type="ECO:0000256" key="2">
    <source>
        <dbReference type="ARBA" id="ARBA00022980"/>
    </source>
</evidence>
<evidence type="ECO:0000313" key="5">
    <source>
        <dbReference type="Proteomes" id="UP000054251"/>
    </source>
</evidence>
<dbReference type="PANTHER" id="PTHR41237">
    <property type="entry name" value="37S RIBOSOMAL PROTEIN MRP21, MITOCHONDRIAL"/>
    <property type="match status" value="1"/>
</dbReference>
<dbReference type="InterPro" id="IPR052837">
    <property type="entry name" value="Mitoribosomal_bS21"/>
</dbReference>
<dbReference type="AlphaFoldDB" id="A0A0V1PR21"/>
<evidence type="ECO:0000256" key="1">
    <source>
        <dbReference type="ARBA" id="ARBA00006640"/>
    </source>
</evidence>
<dbReference type="GO" id="GO:0005763">
    <property type="term" value="C:mitochondrial small ribosomal subunit"/>
    <property type="evidence" value="ECO:0007669"/>
    <property type="project" value="TreeGrafter"/>
</dbReference>
<evidence type="ECO:0000313" key="4">
    <source>
        <dbReference type="EMBL" id="KRZ98601.1"/>
    </source>
</evidence>
<dbReference type="Proteomes" id="UP000054251">
    <property type="component" value="Unassembled WGS sequence"/>
</dbReference>
<dbReference type="OrthoDB" id="2501249at2759"/>
<organism evidence="4 5">
    <name type="scientific">Debaryomyces fabryi</name>
    <dbReference type="NCBI Taxonomy" id="58627"/>
    <lineage>
        <taxon>Eukaryota</taxon>
        <taxon>Fungi</taxon>
        <taxon>Dikarya</taxon>
        <taxon>Ascomycota</taxon>
        <taxon>Saccharomycotina</taxon>
        <taxon>Pichiomycetes</taxon>
        <taxon>Debaryomycetaceae</taxon>
        <taxon>Debaryomyces</taxon>
    </lineage>
</organism>
<dbReference type="InterPro" id="IPR001911">
    <property type="entry name" value="Ribosomal_bS21"/>
</dbReference>
<dbReference type="RefSeq" id="XP_015464704.1">
    <property type="nucleotide sequence ID" value="XM_015614467.1"/>
</dbReference>
<dbReference type="PANTHER" id="PTHR41237:SF1">
    <property type="entry name" value="SMALL RIBOSOMAL SUBUNIT PROTEIN BS21M"/>
    <property type="match status" value="1"/>
</dbReference>
<keyword evidence="5" id="KW-1185">Reference proteome</keyword>
<evidence type="ECO:0000256" key="3">
    <source>
        <dbReference type="ARBA" id="ARBA00023274"/>
    </source>
</evidence>
<name>A0A0V1PR21_9ASCO</name>
<reference evidence="4 5" key="1">
    <citation type="submission" date="2015-11" db="EMBL/GenBank/DDBJ databases">
        <title>The genome of Debaryomyces fabryi.</title>
        <authorList>
            <person name="Tafer H."/>
            <person name="Lopandic K."/>
        </authorList>
    </citation>
    <scope>NUCLEOTIDE SEQUENCE [LARGE SCALE GENOMIC DNA]</scope>
    <source>
        <strain evidence="4 5">CBS 789</strain>
    </source>
</reference>